<proteinExistence type="predicted"/>
<dbReference type="Pfam" id="PF13360">
    <property type="entry name" value="PQQ_2"/>
    <property type="match status" value="1"/>
</dbReference>
<reference evidence="3" key="1">
    <citation type="submission" date="2017-02" db="EMBL/GenBank/DDBJ databases">
        <title>Comparative genomics and description of representatives of a novel lineage of planctomycetes thriving in anoxic sediments.</title>
        <authorList>
            <person name="Spring S."/>
            <person name="Bunk B."/>
            <person name="Sproer C."/>
        </authorList>
    </citation>
    <scope>NUCLEOTIDE SEQUENCE [LARGE SCALE GENOMIC DNA]</scope>
    <source>
        <strain evidence="3">SM-Chi-D1</strain>
    </source>
</reference>
<name>A0A1Q2MAL1_9BACT</name>
<keyword evidence="3" id="KW-1185">Reference proteome</keyword>
<dbReference type="Proteomes" id="UP000188181">
    <property type="component" value="Chromosome"/>
</dbReference>
<dbReference type="InterPro" id="IPR002372">
    <property type="entry name" value="PQQ_rpt_dom"/>
</dbReference>
<dbReference type="InterPro" id="IPR018391">
    <property type="entry name" value="PQQ_b-propeller_rpt"/>
</dbReference>
<protein>
    <submittedName>
        <fullName evidence="2">Outer membrane biogenesis protein BamB</fullName>
    </submittedName>
</protein>
<dbReference type="InterPro" id="IPR011047">
    <property type="entry name" value="Quinoprotein_ADH-like_sf"/>
</dbReference>
<evidence type="ECO:0000313" key="2">
    <source>
        <dbReference type="EMBL" id="AQQ69765.1"/>
    </source>
</evidence>
<accession>A0A1Q2MAL1</accession>
<feature type="domain" description="Pyrrolo-quinoline quinone repeat" evidence="1">
    <location>
        <begin position="135"/>
        <end position="385"/>
    </location>
</feature>
<dbReference type="OrthoDB" id="228829at2"/>
<gene>
    <name evidence="2" type="ORF">SMSP2_00099</name>
</gene>
<dbReference type="PANTHER" id="PTHR34512">
    <property type="entry name" value="CELL SURFACE PROTEIN"/>
    <property type="match status" value="1"/>
</dbReference>
<dbReference type="SMART" id="SM00564">
    <property type="entry name" value="PQQ"/>
    <property type="match status" value="4"/>
</dbReference>
<dbReference type="Gene3D" id="2.130.10.10">
    <property type="entry name" value="YVTN repeat-like/Quinoprotein amine dehydrogenase"/>
    <property type="match status" value="1"/>
</dbReference>
<dbReference type="KEGG" id="pbas:SMSP2_00099"/>
<dbReference type="RefSeq" id="WP_146682075.1">
    <property type="nucleotide sequence ID" value="NZ_CP019646.1"/>
</dbReference>
<dbReference type="EMBL" id="CP019646">
    <property type="protein sequence ID" value="AQQ69765.1"/>
    <property type="molecule type" value="Genomic_DNA"/>
</dbReference>
<dbReference type="PANTHER" id="PTHR34512:SF30">
    <property type="entry name" value="OUTER MEMBRANE PROTEIN ASSEMBLY FACTOR BAMB"/>
    <property type="match status" value="1"/>
</dbReference>
<evidence type="ECO:0000259" key="1">
    <source>
        <dbReference type="Pfam" id="PF13360"/>
    </source>
</evidence>
<dbReference type="InterPro" id="IPR015943">
    <property type="entry name" value="WD40/YVTN_repeat-like_dom_sf"/>
</dbReference>
<dbReference type="STRING" id="1851148.SMSP2_00099"/>
<dbReference type="SUPFAM" id="SSF50998">
    <property type="entry name" value="Quinoprotein alcohol dehydrogenase-like"/>
    <property type="match status" value="1"/>
</dbReference>
<organism evidence="2 3">
    <name type="scientific">Limihaloglobus sulfuriphilus</name>
    <dbReference type="NCBI Taxonomy" id="1851148"/>
    <lineage>
        <taxon>Bacteria</taxon>
        <taxon>Pseudomonadati</taxon>
        <taxon>Planctomycetota</taxon>
        <taxon>Phycisphaerae</taxon>
        <taxon>Sedimentisphaerales</taxon>
        <taxon>Sedimentisphaeraceae</taxon>
        <taxon>Limihaloglobus</taxon>
    </lineage>
</organism>
<dbReference type="AlphaFoldDB" id="A0A1Q2MAL1"/>
<evidence type="ECO:0000313" key="3">
    <source>
        <dbReference type="Proteomes" id="UP000188181"/>
    </source>
</evidence>
<sequence>MKDFFISKLIPAAVLVGSVVLFLWLVRGDRTSGFSQRLPGLDGRPENAQAEIAAEVVGTLETFDGAAAELNGSWPCFRGANLDIISTQDMPLSQSWPDHGPPLLWDIALGEGYAGAAVHKGRVYIVDYDRENQKDAIRCLSLADGEEIWRYSYPINIKRNHGMSRTVPAVNDNFLVALGPKCHLTCLDSMTGELIWKKNLVAEFGTEVPQWYAGQCPIIEGDRTIIAPAGTCMMMAIDLITGDIIWDTPNPDDWDMTHSSILPVSFMGKDVYIYCASRGVVGIAADTGELLFKTDMWRIRIANVPSPVDLGGGKIFFSGGYNAGSMFAQLYDNEGSIDIKPILSIEADTFGSAQQTPVFFEGYIYGVRPDGQLVCLDTSGRVIWTSSSNEKFGLGPYMIINSNLYLMNDSGVVTIAAAQPAGYQMLARAKLLEGPDSWAPMAVADGRLLLRDMNRMVCIDITEGGLGDE</sequence>